<protein>
    <submittedName>
        <fullName evidence="1">Uncharacterized protein</fullName>
    </submittedName>
</protein>
<proteinExistence type="predicted"/>
<name>A0A9Q4ADR2_9FIRM</name>
<keyword evidence="2" id="KW-1185">Reference proteome</keyword>
<evidence type="ECO:0000313" key="2">
    <source>
        <dbReference type="Proteomes" id="UP001108123"/>
    </source>
</evidence>
<gene>
    <name evidence="1" type="ORF">L0P62_08575</name>
</gene>
<sequence length="45" mass="5128">MDSGPLCRRMKLMQELNSKERTIVITSDCSSSKGGTKNENRRKKI</sequence>
<accession>A0A9Q4ADR2</accession>
<dbReference type="RefSeq" id="WP_154485111.1">
    <property type="nucleotide sequence ID" value="NZ_JAJBNW010000135.1"/>
</dbReference>
<dbReference type="Proteomes" id="UP001108123">
    <property type="component" value="Unassembled WGS sequence"/>
</dbReference>
<organism evidence="1 2">
    <name type="scientific">Anaerosalibacter bizertensis</name>
    <dbReference type="NCBI Taxonomy" id="932217"/>
    <lineage>
        <taxon>Bacteria</taxon>
        <taxon>Bacillati</taxon>
        <taxon>Bacillota</taxon>
        <taxon>Tissierellia</taxon>
        <taxon>Tissierellales</taxon>
        <taxon>Sporanaerobacteraceae</taxon>
        <taxon>Anaerosalibacter</taxon>
    </lineage>
</organism>
<dbReference type="EMBL" id="JAKNID010000034">
    <property type="protein sequence ID" value="MCG4565502.1"/>
    <property type="molecule type" value="Genomic_DNA"/>
</dbReference>
<reference evidence="1" key="1">
    <citation type="submission" date="2022-01" db="EMBL/GenBank/DDBJ databases">
        <title>Collection of gut derived symbiotic bacterial strains cultured from healthy donors.</title>
        <authorList>
            <person name="Lin H."/>
            <person name="Kohout C."/>
            <person name="Waligurski E."/>
            <person name="Pamer E.G."/>
        </authorList>
    </citation>
    <scope>NUCLEOTIDE SEQUENCE</scope>
    <source>
        <strain evidence="1">MSK.14.39</strain>
    </source>
</reference>
<comment type="caution">
    <text evidence="1">The sequence shown here is derived from an EMBL/GenBank/DDBJ whole genome shotgun (WGS) entry which is preliminary data.</text>
</comment>
<dbReference type="AlphaFoldDB" id="A0A9Q4ADR2"/>
<evidence type="ECO:0000313" key="1">
    <source>
        <dbReference type="EMBL" id="MCG4565502.1"/>
    </source>
</evidence>